<dbReference type="STRING" id="27342.A0A0H2R6R1"/>
<evidence type="ECO:0000256" key="2">
    <source>
        <dbReference type="SAM" id="MobiDB-lite"/>
    </source>
</evidence>
<dbReference type="GO" id="GO:0005829">
    <property type="term" value="C:cytosol"/>
    <property type="evidence" value="ECO:0007669"/>
    <property type="project" value="TreeGrafter"/>
</dbReference>
<feature type="compositionally biased region" description="Gly residues" evidence="2">
    <location>
        <begin position="132"/>
        <end position="148"/>
    </location>
</feature>
<dbReference type="InterPro" id="IPR007052">
    <property type="entry name" value="CS_dom"/>
</dbReference>
<feature type="region of interest" description="Disordered" evidence="2">
    <location>
        <begin position="118"/>
        <end position="148"/>
    </location>
</feature>
<dbReference type="GO" id="GO:0051879">
    <property type="term" value="F:Hsp90 protein binding"/>
    <property type="evidence" value="ECO:0007669"/>
    <property type="project" value="InterPro"/>
</dbReference>
<dbReference type="EMBL" id="KQ086164">
    <property type="protein sequence ID" value="KLO07042.1"/>
    <property type="molecule type" value="Genomic_DNA"/>
</dbReference>
<dbReference type="Gene3D" id="2.60.40.790">
    <property type="match status" value="1"/>
</dbReference>
<dbReference type="InterPro" id="IPR008978">
    <property type="entry name" value="HSP20-like_chaperone"/>
</dbReference>
<dbReference type="PANTHER" id="PTHR22932:SF1">
    <property type="entry name" value="CO-CHAPERONE PROTEIN DAF-41"/>
    <property type="match status" value="1"/>
</dbReference>
<dbReference type="FunFam" id="2.60.40.790:FF:000013">
    <property type="entry name" value="Very-long-chain (3R)-3-hydroxyacyl-CoA dehydratase"/>
    <property type="match status" value="1"/>
</dbReference>
<dbReference type="OrthoDB" id="1564555at2759"/>
<dbReference type="CDD" id="cd06465">
    <property type="entry name" value="p23_hB-ind1_like"/>
    <property type="match status" value="1"/>
</dbReference>
<dbReference type="Pfam" id="PF04969">
    <property type="entry name" value="CS"/>
    <property type="match status" value="1"/>
</dbReference>
<dbReference type="Proteomes" id="UP000053477">
    <property type="component" value="Unassembled WGS sequence"/>
</dbReference>
<feature type="domain" description="CS" evidence="3">
    <location>
        <begin position="2"/>
        <end position="102"/>
    </location>
</feature>
<feature type="compositionally biased region" description="Basic and acidic residues" evidence="2">
    <location>
        <begin position="186"/>
        <end position="198"/>
    </location>
</feature>
<dbReference type="GO" id="GO:0005634">
    <property type="term" value="C:nucleus"/>
    <property type="evidence" value="ECO:0007669"/>
    <property type="project" value="TreeGrafter"/>
</dbReference>
<reference evidence="4 5" key="1">
    <citation type="submission" date="2015-04" db="EMBL/GenBank/DDBJ databases">
        <title>Complete genome sequence of Schizopora paradoxa KUC8140, a cosmopolitan wood degrader in East Asia.</title>
        <authorList>
            <consortium name="DOE Joint Genome Institute"/>
            <person name="Min B."/>
            <person name="Park H."/>
            <person name="Jang Y."/>
            <person name="Kim J.-J."/>
            <person name="Kim K.H."/>
            <person name="Pangilinan J."/>
            <person name="Lipzen A."/>
            <person name="Riley R."/>
            <person name="Grigoriev I.V."/>
            <person name="Spatafora J.W."/>
            <person name="Choi I.-G."/>
        </authorList>
    </citation>
    <scope>NUCLEOTIDE SEQUENCE [LARGE SCALE GENOMIC DNA]</scope>
    <source>
        <strain evidence="4 5">KUC8140</strain>
    </source>
</reference>
<dbReference type="PANTHER" id="PTHR22932">
    <property type="entry name" value="TELOMERASE-BINDING PROTEIN P23 HSP90 CO-CHAPERONE"/>
    <property type="match status" value="1"/>
</dbReference>
<dbReference type="GO" id="GO:0051131">
    <property type="term" value="P:chaperone-mediated protein complex assembly"/>
    <property type="evidence" value="ECO:0007669"/>
    <property type="project" value="TreeGrafter"/>
</dbReference>
<protein>
    <submittedName>
        <fullName evidence="4">HSP20-like chaperone</fullName>
    </submittedName>
</protein>
<dbReference type="InterPro" id="IPR045250">
    <property type="entry name" value="p23-like"/>
</dbReference>
<dbReference type="PROSITE" id="PS51203">
    <property type="entry name" value="CS"/>
    <property type="match status" value="1"/>
</dbReference>
<keyword evidence="5" id="KW-1185">Reference proteome</keyword>
<evidence type="ECO:0000313" key="5">
    <source>
        <dbReference type="Proteomes" id="UP000053477"/>
    </source>
</evidence>
<name>A0A0H2R6R1_9AGAM</name>
<dbReference type="FunCoup" id="A0A0H2R6R1">
    <property type="interactions" value="774"/>
</dbReference>
<proteinExistence type="inferred from homology"/>
<evidence type="ECO:0000313" key="4">
    <source>
        <dbReference type="EMBL" id="KLO07042.1"/>
    </source>
</evidence>
<gene>
    <name evidence="4" type="ORF">SCHPADRAFT_860647</name>
</gene>
<sequence length="232" mass="24934">MAVHPEIRWAQRSSETEAEKNIVFLSVNLPEIKESSMKLDITEKEISFAADAGRPEERKYEFKLKLFGEVDPEKTQKRLTTRSLELVLRKKDMKSEFWARLSEEKKVPFVKTDFDRWVDEDEQDGAEDPNLGAGGGDDMDFGGMGGMPGMGGMGGMPGMPGMPGMGGMGGMPGMPGMGGGPPGGMDFEKMMAEFKEQNKGGAGGIDDADSDSDDDDGPPPLEDAEPVAGSSA</sequence>
<feature type="compositionally biased region" description="Acidic residues" evidence="2">
    <location>
        <begin position="118"/>
        <end position="127"/>
    </location>
</feature>
<accession>A0A0H2R6R1</accession>
<evidence type="ECO:0000256" key="1">
    <source>
        <dbReference type="ARBA" id="ARBA00025733"/>
    </source>
</evidence>
<dbReference type="SUPFAM" id="SSF49764">
    <property type="entry name" value="HSP20-like chaperones"/>
    <property type="match status" value="1"/>
</dbReference>
<feature type="compositionally biased region" description="Acidic residues" evidence="2">
    <location>
        <begin position="206"/>
        <end position="225"/>
    </location>
</feature>
<dbReference type="AlphaFoldDB" id="A0A0H2R6R1"/>
<organism evidence="4 5">
    <name type="scientific">Schizopora paradoxa</name>
    <dbReference type="NCBI Taxonomy" id="27342"/>
    <lineage>
        <taxon>Eukaryota</taxon>
        <taxon>Fungi</taxon>
        <taxon>Dikarya</taxon>
        <taxon>Basidiomycota</taxon>
        <taxon>Agaricomycotina</taxon>
        <taxon>Agaricomycetes</taxon>
        <taxon>Hymenochaetales</taxon>
        <taxon>Schizoporaceae</taxon>
        <taxon>Schizopora</taxon>
    </lineage>
</organism>
<feature type="region of interest" description="Disordered" evidence="2">
    <location>
        <begin position="167"/>
        <end position="232"/>
    </location>
</feature>
<dbReference type="InParanoid" id="A0A0H2R6R1"/>
<feature type="compositionally biased region" description="Gly residues" evidence="2">
    <location>
        <begin position="167"/>
        <end position="183"/>
    </location>
</feature>
<dbReference type="GO" id="GO:0051087">
    <property type="term" value="F:protein-folding chaperone binding"/>
    <property type="evidence" value="ECO:0007669"/>
    <property type="project" value="TreeGrafter"/>
</dbReference>
<comment type="similarity">
    <text evidence="1">Belongs to the p23/wos2 family.</text>
</comment>
<dbReference type="GO" id="GO:0006457">
    <property type="term" value="P:protein folding"/>
    <property type="evidence" value="ECO:0007669"/>
    <property type="project" value="TreeGrafter"/>
</dbReference>
<evidence type="ECO:0000259" key="3">
    <source>
        <dbReference type="PROSITE" id="PS51203"/>
    </source>
</evidence>